<dbReference type="Proteomes" id="UP000767446">
    <property type="component" value="Unassembled WGS sequence"/>
</dbReference>
<keyword evidence="1" id="KW-0812">Transmembrane</keyword>
<keyword evidence="1" id="KW-1133">Transmembrane helix</keyword>
<name>A0A941JSG7_9CHRO</name>
<dbReference type="Gene3D" id="3.40.50.150">
    <property type="entry name" value="Vaccinia Virus protein VP39"/>
    <property type="match status" value="1"/>
</dbReference>
<sequence>MAGLIQHKKEAFWFYRFVSIWYDSFINPFFWDEAMREQALELAELNSGDLVTLDAGAGTGFTTTGIVAKIQPQKITMLDQSPHQLGFAKQKEVLNDVKKIEGDVEDLPFATDSFDRYISAGSIEYWPEPQRAICEAYRVTKPGVIALIISLLQRKNPLVRWLSDTWMLFPPEADYLRWYEAAGFTEIKTVYIQPSWYDNREGNEYAIAIAGVKPCAGESPLILPPKQEDKLQPMTIGRTLTFIYRFLVGSTAGAFFVPIAIIKVFQHNLKRLFA</sequence>
<dbReference type="InterPro" id="IPR013216">
    <property type="entry name" value="Methyltransf_11"/>
</dbReference>
<dbReference type="PROSITE" id="PS51734">
    <property type="entry name" value="SAM_MPBQ_MSBQ_MT"/>
    <property type="match status" value="1"/>
</dbReference>
<dbReference type="CDD" id="cd02440">
    <property type="entry name" value="AdoMet_MTases"/>
    <property type="match status" value="1"/>
</dbReference>
<dbReference type="GO" id="GO:0051741">
    <property type="term" value="F:2-methyl-6-phytyl-1,4-benzoquinone methyltransferase activity"/>
    <property type="evidence" value="ECO:0007669"/>
    <property type="project" value="InterPro"/>
</dbReference>
<comment type="caution">
    <text evidence="3">The sequence shown here is derived from an EMBL/GenBank/DDBJ whole genome shotgun (WGS) entry which is preliminary data.</text>
</comment>
<keyword evidence="3" id="KW-0808">Transferase</keyword>
<dbReference type="InterPro" id="IPR044649">
    <property type="entry name" value="MPBQ/MSBQ_MT"/>
</dbReference>
<evidence type="ECO:0000313" key="3">
    <source>
        <dbReference type="EMBL" id="MBR8828386.1"/>
    </source>
</evidence>
<accession>A0A941JSG7</accession>
<gene>
    <name evidence="3" type="ORF">DSM107014_10895</name>
</gene>
<reference evidence="3" key="1">
    <citation type="submission" date="2021-02" db="EMBL/GenBank/DDBJ databases">
        <title>Metagenome analyses of Stigonema ocellatum DSM 106950, Chlorogloea purpurea SAG 13.99 and Gomphosphaeria aponina DSM 107014.</title>
        <authorList>
            <person name="Marter P."/>
            <person name="Huang S."/>
        </authorList>
    </citation>
    <scope>NUCLEOTIDE SEQUENCE</scope>
    <source>
        <strain evidence="3">JP213</strain>
    </source>
</reference>
<evidence type="ECO:0000259" key="2">
    <source>
        <dbReference type="PROSITE" id="PS51734"/>
    </source>
</evidence>
<proteinExistence type="predicted"/>
<feature type="transmembrane region" description="Helical" evidence="1">
    <location>
        <begin position="242"/>
        <end position="265"/>
    </location>
</feature>
<keyword evidence="1" id="KW-0472">Membrane</keyword>
<dbReference type="InterPro" id="IPR029063">
    <property type="entry name" value="SAM-dependent_MTases_sf"/>
</dbReference>
<feature type="domain" description="MPBQ/MBSQ family SAM-binding methyltransferase profile" evidence="2">
    <location>
        <begin position="3"/>
        <end position="197"/>
    </location>
</feature>
<protein>
    <submittedName>
        <fullName evidence="3">Methyltransferase domain-containing protein</fullName>
    </submittedName>
</protein>
<dbReference type="InterPro" id="IPR031164">
    <property type="entry name" value="SAM_MPBQ_MSBQ_MT"/>
</dbReference>
<evidence type="ECO:0000313" key="4">
    <source>
        <dbReference type="Proteomes" id="UP000767446"/>
    </source>
</evidence>
<dbReference type="EMBL" id="JADQBC010000068">
    <property type="protein sequence ID" value="MBR8828386.1"/>
    <property type="molecule type" value="Genomic_DNA"/>
</dbReference>
<dbReference type="Pfam" id="PF08241">
    <property type="entry name" value="Methyltransf_11"/>
    <property type="match status" value="1"/>
</dbReference>
<organism evidence="3 4">
    <name type="scientific">Gomphosphaeria aponina SAG 52.96 = DSM 107014</name>
    <dbReference type="NCBI Taxonomy" id="1521640"/>
    <lineage>
        <taxon>Bacteria</taxon>
        <taxon>Bacillati</taxon>
        <taxon>Cyanobacteriota</taxon>
        <taxon>Cyanophyceae</taxon>
        <taxon>Oscillatoriophycideae</taxon>
        <taxon>Chroococcales</taxon>
        <taxon>Gomphosphaeriaceae</taxon>
        <taxon>Gomphosphaeria</taxon>
    </lineage>
</organism>
<evidence type="ECO:0000256" key="1">
    <source>
        <dbReference type="SAM" id="Phobius"/>
    </source>
</evidence>
<dbReference type="PANTHER" id="PTHR44516">
    <property type="entry name" value="2-METHYL-6-PHYTYL-1,4-HYDROQUINONE METHYLTRANSFERASE, CHLOROPLASTIC"/>
    <property type="match status" value="1"/>
</dbReference>
<dbReference type="SUPFAM" id="SSF53335">
    <property type="entry name" value="S-adenosyl-L-methionine-dependent methyltransferases"/>
    <property type="match status" value="1"/>
</dbReference>
<keyword evidence="3" id="KW-0489">Methyltransferase</keyword>
<dbReference type="PANTHER" id="PTHR44516:SF11">
    <property type="entry name" value="2-METHYL-6-PHYTYL-1,4-HYDROQUINONE METHYLTRANSFERASE 2, CHLOROPLASTIC"/>
    <property type="match status" value="1"/>
</dbReference>
<dbReference type="GO" id="GO:0032259">
    <property type="term" value="P:methylation"/>
    <property type="evidence" value="ECO:0007669"/>
    <property type="project" value="UniProtKB-KW"/>
</dbReference>
<dbReference type="AlphaFoldDB" id="A0A941JSG7"/>